<sequence length="549" mass="62028">MNHLNIFALGGLDENGKNCYILEFNDEIYIINSGAKIPINSSNGVDTLIPDFTYLEKNKDRIKGIFISDVKNDSFSALPWLAMKLPKIKIYSSPFNKIMILERLSKYSINPENVEVISFNKEEKVGSLTVKPIIVAGSLPGSIGFDFITPDGDIIFLFNYVKGDLGIYGNTNFDEIKTNINNRNVIAIVTDAGRSNHKGYAIEKIKLPLNLIEDFEKALPNQRIIVGAYDEEMVSLHQILDLAKKHNRPVIPYGKTYGQLLYLIKQVKPDLELPTILDYRSLNKHENAVILITGAVERLYNRFLRITDNKDVLLKLKATDKVIMMAPPVNGLESLQAVCLDEVARITPQITDASDKDYFFHRPIQNDIIDLVEKLNPKYIIPVQGLYRHLVDISNALGEYKGTKKTKSLILQNGKIAHFIDGVLFSQNGKIKNVGDTIIDGFDVGNISSEVINERELLGRDGLILVVLHFNSKTKEISNDMKIEFVGVIGKDEKVETTNYVKEIIYDVVENEVFKGIKDLQERLRKVIRKKIFKLTDKEPLIAVSFTIL</sequence>
<feature type="domain" description="Ribonuclease J C-terminal" evidence="5">
    <location>
        <begin position="451"/>
        <end position="544"/>
    </location>
</feature>
<dbReference type="OrthoDB" id="401053at2"/>
<evidence type="ECO:0000313" key="8">
    <source>
        <dbReference type="Proteomes" id="UP000317512"/>
    </source>
</evidence>
<evidence type="ECO:0000259" key="5">
    <source>
        <dbReference type="Pfam" id="PF17770"/>
    </source>
</evidence>
<dbReference type="InterPro" id="IPR041636">
    <property type="entry name" value="RNase_J_C"/>
</dbReference>
<accession>A0A5B8K6G7</accession>
<dbReference type="PANTHER" id="PTHR43694:SF1">
    <property type="entry name" value="RIBONUCLEASE J"/>
    <property type="match status" value="1"/>
</dbReference>
<dbReference type="PANTHER" id="PTHR43694">
    <property type="entry name" value="RIBONUCLEASE J"/>
    <property type="match status" value="1"/>
</dbReference>
<reference evidence="8" key="1">
    <citation type="submission" date="2019-07" db="EMBL/GenBank/DDBJ databases">
        <title>Complete genome sequences of three Mycoplasma sp. 1220 strains.</title>
        <authorList>
            <person name="Grozner D."/>
            <person name="Forro B."/>
            <person name="Kovacs A.B."/>
            <person name="Marton S."/>
            <person name="Banyai K."/>
            <person name="Kreizinger Z."/>
            <person name="Sulyok K.M."/>
            <person name="Gyuranecz M."/>
        </authorList>
    </citation>
    <scope>NUCLEOTIDE SEQUENCE [LARGE SCALE GENOMIC DNA]</scope>
    <source>
        <strain evidence="8">MYCAV93</strain>
    </source>
</reference>
<dbReference type="RefSeq" id="WP_146309098.1">
    <property type="nucleotide sequence ID" value="NZ_CP041663.1"/>
</dbReference>
<protein>
    <submittedName>
        <fullName evidence="7">Ribonuclease J</fullName>
    </submittedName>
</protein>
<keyword evidence="3" id="KW-0862">Zinc</keyword>
<keyword evidence="2" id="KW-0378">Hydrolase</keyword>
<dbReference type="Proteomes" id="UP000317512">
    <property type="component" value="Chromosome"/>
</dbReference>
<dbReference type="Gene3D" id="3.40.50.10710">
    <property type="entry name" value="Metallo-hydrolase/oxidoreductase"/>
    <property type="match status" value="1"/>
</dbReference>
<dbReference type="GO" id="GO:0046872">
    <property type="term" value="F:metal ion binding"/>
    <property type="evidence" value="ECO:0007669"/>
    <property type="project" value="UniProtKB-KW"/>
</dbReference>
<dbReference type="InterPro" id="IPR042173">
    <property type="entry name" value="RNase_J_2"/>
</dbReference>
<dbReference type="InterPro" id="IPR036866">
    <property type="entry name" value="RibonucZ/Hydroxyglut_hydro"/>
</dbReference>
<dbReference type="Pfam" id="PF07521">
    <property type="entry name" value="RMMBL"/>
    <property type="match status" value="1"/>
</dbReference>
<feature type="domain" description="Ribonuclease J beta-CASP" evidence="6">
    <location>
        <begin position="222"/>
        <end position="333"/>
    </location>
</feature>
<dbReference type="Gene3D" id="3.10.20.580">
    <property type="match status" value="1"/>
</dbReference>
<dbReference type="SUPFAM" id="SSF56281">
    <property type="entry name" value="Metallo-hydrolase/oxidoreductase"/>
    <property type="match status" value="1"/>
</dbReference>
<proteinExistence type="predicted"/>
<dbReference type="Gene3D" id="3.60.15.10">
    <property type="entry name" value="Ribonuclease Z/Hydroxyacylglutathione hydrolase-like"/>
    <property type="match status" value="1"/>
</dbReference>
<dbReference type="InterPro" id="IPR011108">
    <property type="entry name" value="RMMBL"/>
</dbReference>
<gene>
    <name evidence="7" type="ORF">FOY43_03210</name>
</gene>
<dbReference type="GO" id="GO:0016787">
    <property type="term" value="F:hydrolase activity"/>
    <property type="evidence" value="ECO:0007669"/>
    <property type="project" value="UniProtKB-KW"/>
</dbReference>
<feature type="domain" description="Zn-dependent metallo-hydrolase RNA specificity" evidence="4">
    <location>
        <begin position="365"/>
        <end position="400"/>
    </location>
</feature>
<dbReference type="InterPro" id="IPR055132">
    <property type="entry name" value="RNase_J_b_CASP"/>
</dbReference>
<evidence type="ECO:0000256" key="2">
    <source>
        <dbReference type="ARBA" id="ARBA00022801"/>
    </source>
</evidence>
<evidence type="ECO:0000256" key="1">
    <source>
        <dbReference type="ARBA" id="ARBA00022723"/>
    </source>
</evidence>
<keyword evidence="1" id="KW-0479">Metal-binding</keyword>
<name>A0A5B8K6G7_9MOLU</name>
<dbReference type="EMBL" id="CP041663">
    <property type="protein sequence ID" value="QDY88645.1"/>
    <property type="molecule type" value="Genomic_DNA"/>
</dbReference>
<evidence type="ECO:0000259" key="6">
    <source>
        <dbReference type="Pfam" id="PF22505"/>
    </source>
</evidence>
<dbReference type="AlphaFoldDB" id="A0A5B8K6G7"/>
<evidence type="ECO:0000256" key="3">
    <source>
        <dbReference type="ARBA" id="ARBA00022833"/>
    </source>
</evidence>
<dbReference type="Pfam" id="PF17770">
    <property type="entry name" value="RNase_J_C"/>
    <property type="match status" value="1"/>
</dbReference>
<evidence type="ECO:0000313" key="7">
    <source>
        <dbReference type="EMBL" id="QDY88645.1"/>
    </source>
</evidence>
<organism evidence="7 8">
    <name type="scientific">Mycoplasma anserisalpingitidis</name>
    <dbReference type="NCBI Taxonomy" id="519450"/>
    <lineage>
        <taxon>Bacteria</taxon>
        <taxon>Bacillati</taxon>
        <taxon>Mycoplasmatota</taxon>
        <taxon>Mollicutes</taxon>
        <taxon>Mycoplasmataceae</taxon>
        <taxon>Mycoplasma</taxon>
    </lineage>
</organism>
<dbReference type="CDD" id="cd07714">
    <property type="entry name" value="RNaseJ_MBL-fold"/>
    <property type="match status" value="1"/>
</dbReference>
<dbReference type="Pfam" id="PF22505">
    <property type="entry name" value="RNase_J_b_CASP"/>
    <property type="match status" value="1"/>
</dbReference>
<evidence type="ECO:0000259" key="4">
    <source>
        <dbReference type="Pfam" id="PF07521"/>
    </source>
</evidence>